<feature type="domain" description="Rhodopsin" evidence="8">
    <location>
        <begin position="40"/>
        <end position="274"/>
    </location>
</feature>
<evidence type="ECO:0000256" key="6">
    <source>
        <dbReference type="SAM" id="MobiDB-lite"/>
    </source>
</evidence>
<dbReference type="EMBL" id="JAULSO010000002">
    <property type="protein sequence ID" value="KAK3688829.1"/>
    <property type="molecule type" value="Genomic_DNA"/>
</dbReference>
<feature type="transmembrane region" description="Helical" evidence="7">
    <location>
        <begin position="100"/>
        <end position="122"/>
    </location>
</feature>
<dbReference type="PANTHER" id="PTHR33048:SF55">
    <property type="entry name" value="INTEGRAL MEMBRANE PROTEIN"/>
    <property type="match status" value="1"/>
</dbReference>
<keyword evidence="3 7" id="KW-1133">Transmembrane helix</keyword>
<dbReference type="InterPro" id="IPR052337">
    <property type="entry name" value="SAT4-like"/>
</dbReference>
<keyword evidence="10" id="KW-1185">Reference proteome</keyword>
<feature type="compositionally biased region" description="Polar residues" evidence="6">
    <location>
        <begin position="303"/>
        <end position="313"/>
    </location>
</feature>
<evidence type="ECO:0000256" key="7">
    <source>
        <dbReference type="SAM" id="Phobius"/>
    </source>
</evidence>
<gene>
    <name evidence="9" type="ORF">B0T22DRAFT_407493</name>
</gene>
<comment type="caution">
    <text evidence="9">The sequence shown here is derived from an EMBL/GenBank/DDBJ whole genome shotgun (WGS) entry which is preliminary data.</text>
</comment>
<dbReference type="AlphaFoldDB" id="A0AAE0XAV4"/>
<evidence type="ECO:0000256" key="2">
    <source>
        <dbReference type="ARBA" id="ARBA00022692"/>
    </source>
</evidence>
<comment type="similarity">
    <text evidence="5">Belongs to the SAT4 family.</text>
</comment>
<evidence type="ECO:0000313" key="10">
    <source>
        <dbReference type="Proteomes" id="UP001270362"/>
    </source>
</evidence>
<evidence type="ECO:0000313" key="9">
    <source>
        <dbReference type="EMBL" id="KAK3688829.1"/>
    </source>
</evidence>
<feature type="non-terminal residue" evidence="9">
    <location>
        <position position="1"/>
    </location>
</feature>
<reference evidence="9" key="2">
    <citation type="submission" date="2023-06" db="EMBL/GenBank/DDBJ databases">
        <authorList>
            <consortium name="Lawrence Berkeley National Laboratory"/>
            <person name="Haridas S."/>
            <person name="Hensen N."/>
            <person name="Bonometti L."/>
            <person name="Westerberg I."/>
            <person name="Brannstrom I.O."/>
            <person name="Guillou S."/>
            <person name="Cros-Aarteil S."/>
            <person name="Calhoun S."/>
            <person name="Kuo A."/>
            <person name="Mondo S."/>
            <person name="Pangilinan J."/>
            <person name="Riley R."/>
            <person name="Labutti K."/>
            <person name="Andreopoulos B."/>
            <person name="Lipzen A."/>
            <person name="Chen C."/>
            <person name="Yanf M."/>
            <person name="Daum C."/>
            <person name="Ng V."/>
            <person name="Clum A."/>
            <person name="Steindorff A."/>
            <person name="Ohm R."/>
            <person name="Martin F."/>
            <person name="Silar P."/>
            <person name="Natvig D."/>
            <person name="Lalanne C."/>
            <person name="Gautier V."/>
            <person name="Ament-Velasquez S.L."/>
            <person name="Kruys A."/>
            <person name="Hutchinson M.I."/>
            <person name="Powell A.J."/>
            <person name="Barry K."/>
            <person name="Miller A.N."/>
            <person name="Grigoriev I.V."/>
            <person name="Debuchy R."/>
            <person name="Gladieux P."/>
            <person name="Thoren M.H."/>
            <person name="Johannesson H."/>
        </authorList>
    </citation>
    <scope>NUCLEOTIDE SEQUENCE</scope>
    <source>
        <strain evidence="9">CBS 314.62</strain>
    </source>
</reference>
<dbReference type="Pfam" id="PF20684">
    <property type="entry name" value="Fung_rhodopsin"/>
    <property type="match status" value="1"/>
</dbReference>
<feature type="transmembrane region" description="Helical" evidence="7">
    <location>
        <begin position="134"/>
        <end position="155"/>
    </location>
</feature>
<proteinExistence type="inferred from homology"/>
<organism evidence="9 10">
    <name type="scientific">Podospora appendiculata</name>
    <dbReference type="NCBI Taxonomy" id="314037"/>
    <lineage>
        <taxon>Eukaryota</taxon>
        <taxon>Fungi</taxon>
        <taxon>Dikarya</taxon>
        <taxon>Ascomycota</taxon>
        <taxon>Pezizomycotina</taxon>
        <taxon>Sordariomycetes</taxon>
        <taxon>Sordariomycetidae</taxon>
        <taxon>Sordariales</taxon>
        <taxon>Podosporaceae</taxon>
        <taxon>Podospora</taxon>
    </lineage>
</organism>
<feature type="region of interest" description="Disordered" evidence="6">
    <location>
        <begin position="286"/>
        <end position="313"/>
    </location>
</feature>
<accession>A0AAE0XAV4</accession>
<feature type="transmembrane region" description="Helical" evidence="7">
    <location>
        <begin position="212"/>
        <end position="234"/>
    </location>
</feature>
<keyword evidence="4 7" id="KW-0472">Membrane</keyword>
<reference evidence="9" key="1">
    <citation type="journal article" date="2023" name="Mol. Phylogenet. Evol.">
        <title>Genome-scale phylogeny and comparative genomics of the fungal order Sordariales.</title>
        <authorList>
            <person name="Hensen N."/>
            <person name="Bonometti L."/>
            <person name="Westerberg I."/>
            <person name="Brannstrom I.O."/>
            <person name="Guillou S."/>
            <person name="Cros-Aarteil S."/>
            <person name="Calhoun S."/>
            <person name="Haridas S."/>
            <person name="Kuo A."/>
            <person name="Mondo S."/>
            <person name="Pangilinan J."/>
            <person name="Riley R."/>
            <person name="LaButti K."/>
            <person name="Andreopoulos B."/>
            <person name="Lipzen A."/>
            <person name="Chen C."/>
            <person name="Yan M."/>
            <person name="Daum C."/>
            <person name="Ng V."/>
            <person name="Clum A."/>
            <person name="Steindorff A."/>
            <person name="Ohm R.A."/>
            <person name="Martin F."/>
            <person name="Silar P."/>
            <person name="Natvig D.O."/>
            <person name="Lalanne C."/>
            <person name="Gautier V."/>
            <person name="Ament-Velasquez S.L."/>
            <person name="Kruys A."/>
            <person name="Hutchinson M.I."/>
            <person name="Powell A.J."/>
            <person name="Barry K."/>
            <person name="Miller A.N."/>
            <person name="Grigoriev I.V."/>
            <person name="Debuchy R."/>
            <person name="Gladieux P."/>
            <person name="Hiltunen Thoren M."/>
            <person name="Johannesson H."/>
        </authorList>
    </citation>
    <scope>NUCLEOTIDE SEQUENCE</scope>
    <source>
        <strain evidence="9">CBS 314.62</strain>
    </source>
</reference>
<keyword evidence="2 7" id="KW-0812">Transmembrane</keyword>
<protein>
    <recommendedName>
        <fullName evidence="8">Rhodopsin domain-containing protein</fullName>
    </recommendedName>
</protein>
<dbReference type="Proteomes" id="UP001270362">
    <property type="component" value="Unassembled WGS sequence"/>
</dbReference>
<evidence type="ECO:0000256" key="3">
    <source>
        <dbReference type="ARBA" id="ARBA00022989"/>
    </source>
</evidence>
<feature type="transmembrane region" description="Helical" evidence="7">
    <location>
        <begin position="20"/>
        <end position="44"/>
    </location>
</feature>
<dbReference type="GO" id="GO:0016020">
    <property type="term" value="C:membrane"/>
    <property type="evidence" value="ECO:0007669"/>
    <property type="project" value="UniProtKB-SubCell"/>
</dbReference>
<evidence type="ECO:0000256" key="4">
    <source>
        <dbReference type="ARBA" id="ARBA00023136"/>
    </source>
</evidence>
<sequence>MASTNSTVVYPASFYAESHSTWVTVPTVLFTVLGTTLVGIRFWARRVTSGLGADDWVCLAALIFALATNGLFLAMTHYGFGRHIKSLSADDRTEALFLYWVSQITYKISLQLTKISLLLLYMRIFSHVSWFRRLSLGLITVLVLYGFASCITGLVQCTPVARAWNYAVAGSCIQLMKFFIFNGAFALTTDVIVLLLPMPLVWRLQLPLSQKLALVPVFGIGIFIVITSTLRLYALIATPSADTTYELMGTLWTIIEFNLALVCASLPTVRVLMVRMLPGRFEPRATYGSSEKRSAKNGGVSWGSKTSANGWAR</sequence>
<comment type="subcellular location">
    <subcellularLocation>
        <location evidence="1">Membrane</location>
        <topology evidence="1">Multi-pass membrane protein</topology>
    </subcellularLocation>
</comment>
<evidence type="ECO:0000256" key="5">
    <source>
        <dbReference type="ARBA" id="ARBA00038359"/>
    </source>
</evidence>
<name>A0AAE0XAV4_9PEZI</name>
<feature type="transmembrane region" description="Helical" evidence="7">
    <location>
        <begin position="175"/>
        <end position="200"/>
    </location>
</feature>
<dbReference type="InterPro" id="IPR049326">
    <property type="entry name" value="Rhodopsin_dom_fungi"/>
</dbReference>
<evidence type="ECO:0000259" key="8">
    <source>
        <dbReference type="Pfam" id="PF20684"/>
    </source>
</evidence>
<evidence type="ECO:0000256" key="1">
    <source>
        <dbReference type="ARBA" id="ARBA00004141"/>
    </source>
</evidence>
<dbReference type="PANTHER" id="PTHR33048">
    <property type="entry name" value="PTH11-LIKE INTEGRAL MEMBRANE PROTEIN (AFU_ORTHOLOGUE AFUA_5G11245)"/>
    <property type="match status" value="1"/>
</dbReference>
<feature type="transmembrane region" description="Helical" evidence="7">
    <location>
        <begin position="254"/>
        <end position="274"/>
    </location>
</feature>
<feature type="transmembrane region" description="Helical" evidence="7">
    <location>
        <begin position="56"/>
        <end position="80"/>
    </location>
</feature>